<name>A0A5B8S3R0_9SPHN</name>
<dbReference type="AlphaFoldDB" id="A0A5B8S3R0"/>
<dbReference type="OrthoDB" id="7502743at2"/>
<evidence type="ECO:0000256" key="1">
    <source>
        <dbReference type="SAM" id="MobiDB-lite"/>
    </source>
</evidence>
<sequence length="236" mass="24511">MTVSPEELAAFADGQLEPARAAEVAAAVEADPALARQVEAHRALKGLLTAHYDPIAAAPVPDRFAALLGGVRADEHAAAEVVDLAAARAARTSRRIPRWGWVVGPALAASLALLLINTPTPGTGGNYADAQLAAALDTRLTADPARPGQPQVLLSFARKDGQLCRTYAAPAGSGIACRDSAGWRIERKGPGIDPAASDYRQAGSPLEDLMAAAQDMASEGALDPQQEAAARQRGWR</sequence>
<dbReference type="EMBL" id="CP042345">
    <property type="protein sequence ID" value="QEA16129.1"/>
    <property type="molecule type" value="Genomic_DNA"/>
</dbReference>
<feature type="region of interest" description="Disordered" evidence="1">
    <location>
        <begin position="214"/>
        <end position="236"/>
    </location>
</feature>
<protein>
    <recommendedName>
        <fullName evidence="4">Anti-sigma factor</fullName>
    </recommendedName>
</protein>
<organism evidence="2 3">
    <name type="scientific">Novosphingobium ginsenosidimutans</name>
    <dbReference type="NCBI Taxonomy" id="1176536"/>
    <lineage>
        <taxon>Bacteria</taxon>
        <taxon>Pseudomonadati</taxon>
        <taxon>Pseudomonadota</taxon>
        <taxon>Alphaproteobacteria</taxon>
        <taxon>Sphingomonadales</taxon>
        <taxon>Sphingomonadaceae</taxon>
        <taxon>Novosphingobium</taxon>
    </lineage>
</organism>
<keyword evidence="3" id="KW-1185">Reference proteome</keyword>
<gene>
    <name evidence="2" type="ORF">FRF71_08270</name>
</gene>
<evidence type="ECO:0000313" key="2">
    <source>
        <dbReference type="EMBL" id="QEA16129.1"/>
    </source>
</evidence>
<dbReference type="RefSeq" id="WP_147090161.1">
    <property type="nucleotide sequence ID" value="NZ_BAABJD010000006.1"/>
</dbReference>
<reference evidence="2 3" key="1">
    <citation type="journal article" date="2013" name="J. Microbiol. Biotechnol.">
        <title>Novosphingobium ginsenosidimutans sp. nov., with the ability to convert ginsenoside.</title>
        <authorList>
            <person name="Kim J.K."/>
            <person name="He D."/>
            <person name="Liu Q.M."/>
            <person name="Park H.Y."/>
            <person name="Jung M.S."/>
            <person name="Yoon M.H."/>
            <person name="Kim S.C."/>
            <person name="Im W.T."/>
        </authorList>
    </citation>
    <scope>NUCLEOTIDE SEQUENCE [LARGE SCALE GENOMIC DNA]</scope>
    <source>
        <strain evidence="2 3">FW-6</strain>
    </source>
</reference>
<dbReference type="Gene3D" id="1.10.10.1320">
    <property type="entry name" value="Anti-sigma factor, zinc-finger domain"/>
    <property type="match status" value="1"/>
</dbReference>
<evidence type="ECO:0000313" key="3">
    <source>
        <dbReference type="Proteomes" id="UP000321172"/>
    </source>
</evidence>
<dbReference type="InterPro" id="IPR041916">
    <property type="entry name" value="Anti_sigma_zinc_sf"/>
</dbReference>
<dbReference type="KEGG" id="ngf:FRF71_08270"/>
<evidence type="ECO:0008006" key="4">
    <source>
        <dbReference type="Google" id="ProtNLM"/>
    </source>
</evidence>
<proteinExistence type="predicted"/>
<dbReference type="Proteomes" id="UP000321172">
    <property type="component" value="Chromosome"/>
</dbReference>
<accession>A0A5B8S3R0</accession>